<evidence type="ECO:0000313" key="3">
    <source>
        <dbReference type="EMBL" id="KAF5339214.1"/>
    </source>
</evidence>
<dbReference type="EMBL" id="JAACJK010000009">
    <property type="protein sequence ID" value="KAF5339214.1"/>
    <property type="molecule type" value="Genomic_DNA"/>
</dbReference>
<evidence type="ECO:0000259" key="2">
    <source>
        <dbReference type="Pfam" id="PF24883"/>
    </source>
</evidence>
<gene>
    <name evidence="3" type="ORF">D9611_011187</name>
</gene>
<accession>A0A8H5CCG9</accession>
<comment type="caution">
    <text evidence="3">The sequence shown here is derived from an EMBL/GenBank/DDBJ whole genome shotgun (WGS) entry which is preliminary data.</text>
</comment>
<dbReference type="SUPFAM" id="SSF52540">
    <property type="entry name" value="P-loop containing nucleoside triphosphate hydrolases"/>
    <property type="match status" value="1"/>
</dbReference>
<dbReference type="Proteomes" id="UP000541558">
    <property type="component" value="Unassembled WGS sequence"/>
</dbReference>
<protein>
    <recommendedName>
        <fullName evidence="2">Nephrocystin 3-like N-terminal domain-containing protein</fullName>
    </recommendedName>
</protein>
<dbReference type="InterPro" id="IPR027417">
    <property type="entry name" value="P-loop_NTPase"/>
</dbReference>
<sequence>MQPPHGPSLTCIMFGHRPSAAIPVSANFIDRGAPDWRNDRIAPSSNSTGPGFLSNSHDFQVDNFEYNVYNQAAKSKGWDTLVTATAPNALFDAKARFDPPKCDEDTRVELIREIMDWIRNREAPQRLLYMTGAAGAGKSALQQTISENCAGSEILAASFFFSAGDGTRNNTARLIPTIAYQLGLTSTALRKMIERTVENDPLIFDRSLMSQMEALILNPVSRLSPSELLALPYAILVDGLDECSNEDSQKEFLRVIDYCVVKDRTPFCFFVASRPEMVVQEALRPGGYLHKAAYPIQLSDSGRYDASTDIRRTVSRRLRELGEMMNLEETWFSETDVDKIVEAASGQYIYAATVMRYVSQRRGAPKTRLRTVLDWAPGKKQSKAKPFAALDRLYMLILSRAKEEYEAVDTNEHDFLLVLNCYCLRADYNYFLSFYDQILGLEEGAYKSIVGDLQSLVKDKGGRLVLYHKSFQDFLFDEGRVGAFYAQSRALAHTVSCCLQRISESDHLSEVAIRLLAATTNQYFNQHSTLPEPHRVVDSFIEFFKASGGGWVLIEKLLLHRLFLHNFNLPVKPYQVEDTSNAFTRLFPFMRDKAPEACAFARDCRDRWSAWQKWNRDEAINFIQDLTPITQQKLQQYYNSSSHSEADRMFLHKVLASLVYQPPSSSS</sequence>
<reference evidence="3 4" key="1">
    <citation type="journal article" date="2020" name="ISME J.">
        <title>Uncovering the hidden diversity of litter-decomposition mechanisms in mushroom-forming fungi.</title>
        <authorList>
            <person name="Floudas D."/>
            <person name="Bentzer J."/>
            <person name="Ahren D."/>
            <person name="Johansson T."/>
            <person name="Persson P."/>
            <person name="Tunlid A."/>
        </authorList>
    </citation>
    <scope>NUCLEOTIDE SEQUENCE [LARGE SCALE GENOMIC DNA]</scope>
    <source>
        <strain evidence="3 4">CBS 175.51</strain>
    </source>
</reference>
<dbReference type="OrthoDB" id="5967843at2759"/>
<name>A0A8H5CCG9_9AGAR</name>
<feature type="domain" description="Nephrocystin 3-like N-terminal" evidence="2">
    <location>
        <begin position="113"/>
        <end position="274"/>
    </location>
</feature>
<proteinExistence type="predicted"/>
<dbReference type="PANTHER" id="PTHR10039">
    <property type="entry name" value="AMELOGENIN"/>
    <property type="match status" value="1"/>
</dbReference>
<evidence type="ECO:0000313" key="4">
    <source>
        <dbReference type="Proteomes" id="UP000541558"/>
    </source>
</evidence>
<dbReference type="InterPro" id="IPR056884">
    <property type="entry name" value="NPHP3-like_N"/>
</dbReference>
<dbReference type="AlphaFoldDB" id="A0A8H5CCG9"/>
<keyword evidence="1" id="KW-0677">Repeat</keyword>
<keyword evidence="4" id="KW-1185">Reference proteome</keyword>
<evidence type="ECO:0000256" key="1">
    <source>
        <dbReference type="ARBA" id="ARBA00022737"/>
    </source>
</evidence>
<organism evidence="3 4">
    <name type="scientific">Ephemerocybe angulata</name>
    <dbReference type="NCBI Taxonomy" id="980116"/>
    <lineage>
        <taxon>Eukaryota</taxon>
        <taxon>Fungi</taxon>
        <taxon>Dikarya</taxon>
        <taxon>Basidiomycota</taxon>
        <taxon>Agaricomycotina</taxon>
        <taxon>Agaricomycetes</taxon>
        <taxon>Agaricomycetidae</taxon>
        <taxon>Agaricales</taxon>
        <taxon>Agaricineae</taxon>
        <taxon>Psathyrellaceae</taxon>
        <taxon>Ephemerocybe</taxon>
    </lineage>
</organism>
<dbReference type="Pfam" id="PF24883">
    <property type="entry name" value="NPHP3_N"/>
    <property type="match status" value="1"/>
</dbReference>
<dbReference type="PANTHER" id="PTHR10039:SF14">
    <property type="entry name" value="NACHT DOMAIN-CONTAINING PROTEIN"/>
    <property type="match status" value="1"/>
</dbReference>